<dbReference type="Proteomes" id="UP001165190">
    <property type="component" value="Unassembled WGS sequence"/>
</dbReference>
<keyword evidence="5" id="KW-1185">Reference proteome</keyword>
<evidence type="ECO:0000313" key="5">
    <source>
        <dbReference type="Proteomes" id="UP001165190"/>
    </source>
</evidence>
<dbReference type="Pfam" id="PF14111">
    <property type="entry name" value="DUF4283"/>
    <property type="match status" value="1"/>
</dbReference>
<dbReference type="InterPro" id="IPR040256">
    <property type="entry name" value="At4g02000-like"/>
</dbReference>
<accession>A0A9W7LR70</accession>
<organism evidence="4 5">
    <name type="scientific">Hibiscus trionum</name>
    <name type="common">Flower of an hour</name>
    <dbReference type="NCBI Taxonomy" id="183268"/>
    <lineage>
        <taxon>Eukaryota</taxon>
        <taxon>Viridiplantae</taxon>
        <taxon>Streptophyta</taxon>
        <taxon>Embryophyta</taxon>
        <taxon>Tracheophyta</taxon>
        <taxon>Spermatophyta</taxon>
        <taxon>Magnoliopsida</taxon>
        <taxon>eudicotyledons</taxon>
        <taxon>Gunneridae</taxon>
        <taxon>Pentapetalae</taxon>
        <taxon>rosids</taxon>
        <taxon>malvids</taxon>
        <taxon>Malvales</taxon>
        <taxon>Malvaceae</taxon>
        <taxon>Malvoideae</taxon>
        <taxon>Hibiscus</taxon>
    </lineage>
</organism>
<dbReference type="PANTHER" id="PTHR31286">
    <property type="entry name" value="GLYCINE-RICH CELL WALL STRUCTURAL PROTEIN 1.8-LIKE"/>
    <property type="match status" value="1"/>
</dbReference>
<protein>
    <recommendedName>
        <fullName evidence="6">CCHC-type domain-containing protein</fullName>
    </recommendedName>
</protein>
<evidence type="ECO:0008006" key="6">
    <source>
        <dbReference type="Google" id="ProtNLM"/>
    </source>
</evidence>
<comment type="caution">
    <text evidence="4">The sequence shown here is derived from an EMBL/GenBank/DDBJ whole genome shotgun (WGS) entry which is preliminary data.</text>
</comment>
<name>A0A9W7LR70_HIBTR</name>
<feature type="region of interest" description="Disordered" evidence="1">
    <location>
        <begin position="304"/>
        <end position="364"/>
    </location>
</feature>
<evidence type="ECO:0000256" key="1">
    <source>
        <dbReference type="SAM" id="MobiDB-lite"/>
    </source>
</evidence>
<evidence type="ECO:0000259" key="2">
    <source>
        <dbReference type="Pfam" id="PF14111"/>
    </source>
</evidence>
<dbReference type="OrthoDB" id="1707487at2759"/>
<feature type="compositionally biased region" description="Polar residues" evidence="1">
    <location>
        <begin position="335"/>
        <end position="346"/>
    </location>
</feature>
<sequence length="364" mass="40789">MESGLAGLSLDDGEEEVLELPPELETLKEEFEFCLVGTFHTASIIHFFSMRNTLADIWHPLGGVSITELGNKRYCFKFYNEVDMHRVLSGCPWFFNNHLLLLHKLQHGEDPLQVSLDLAMFWVQIYDLPTGLMSEIMAKQFGNFIGKFIEYDSKLILSGKKQFMRIKVFLNVHHPLKRKKKVALDKTQSVYVRFQYERLPIFCFICGKIGHGEPFCPLRLSLPPNEVIFGWDLSLRAPSRRGPPTPIRWLRDEVTGLSLVESTTNAQMHGGTLLHGNELVPDHVGLGNPLHGFINTTHAKGPLVEGNMELGSDAEDNPLTVQDGNKRQRVAGEASSDSGNTDSATPIDTHDLSASPVVQGSRQQ</sequence>
<gene>
    <name evidence="4" type="ORF">HRI_000908800</name>
</gene>
<feature type="domain" description="Zinc knuckle CX2CX4HX4C" evidence="3">
    <location>
        <begin position="171"/>
        <end position="217"/>
    </location>
</feature>
<dbReference type="InterPro" id="IPR025558">
    <property type="entry name" value="DUF4283"/>
</dbReference>
<evidence type="ECO:0000313" key="4">
    <source>
        <dbReference type="EMBL" id="GMI72395.1"/>
    </source>
</evidence>
<dbReference type="AlphaFoldDB" id="A0A9W7LR70"/>
<feature type="domain" description="DUF4283" evidence="2">
    <location>
        <begin position="28"/>
        <end position="111"/>
    </location>
</feature>
<dbReference type="Pfam" id="PF14392">
    <property type="entry name" value="zf-CCHC_4"/>
    <property type="match status" value="1"/>
</dbReference>
<reference evidence="4" key="1">
    <citation type="submission" date="2023-05" db="EMBL/GenBank/DDBJ databases">
        <title>Genome and transcriptome analyses reveal genes involved in the formation of fine ridges on petal epidermal cells in Hibiscus trionum.</title>
        <authorList>
            <person name="Koshimizu S."/>
            <person name="Masuda S."/>
            <person name="Ishii T."/>
            <person name="Shirasu K."/>
            <person name="Hoshino A."/>
            <person name="Arita M."/>
        </authorList>
    </citation>
    <scope>NUCLEOTIDE SEQUENCE</scope>
    <source>
        <strain evidence="4">Hamamatsu line</strain>
    </source>
</reference>
<dbReference type="InterPro" id="IPR025836">
    <property type="entry name" value="Zn_knuckle_CX2CX4HX4C"/>
</dbReference>
<dbReference type="EMBL" id="BSYR01000010">
    <property type="protein sequence ID" value="GMI72395.1"/>
    <property type="molecule type" value="Genomic_DNA"/>
</dbReference>
<dbReference type="PANTHER" id="PTHR31286:SF153">
    <property type="entry name" value="DUF4283 DOMAIN PROTEIN"/>
    <property type="match status" value="1"/>
</dbReference>
<proteinExistence type="predicted"/>
<evidence type="ECO:0000259" key="3">
    <source>
        <dbReference type="Pfam" id="PF14392"/>
    </source>
</evidence>